<sequence>MNKKWIGYAIAILLIGTMIVMMVKSNLDKPEVIDTASTEAMSKNTAGSGLDQGDTPPDFELETLTGEKVRLSDLKGKKVILNFWATWCPPCKAEMPHMENFYKKLKPEDNVELVSVNLTSAENRGQKAVEEFVDAYKLTFPILLDTEELGMTDYKVFSIPTTYILGTDGTIDNQIVGPMDEAMMEQLVKDVK</sequence>
<organism evidence="4 5">
    <name type="scientific">Sporosarcina jeotgali</name>
    <dbReference type="NCBI Taxonomy" id="3020056"/>
    <lineage>
        <taxon>Bacteria</taxon>
        <taxon>Bacillati</taxon>
        <taxon>Bacillota</taxon>
        <taxon>Bacilli</taxon>
        <taxon>Bacillales</taxon>
        <taxon>Caryophanaceae</taxon>
        <taxon>Sporosarcina</taxon>
    </lineage>
</organism>
<dbReference type="PROSITE" id="PS00194">
    <property type="entry name" value="THIOREDOXIN_1"/>
    <property type="match status" value="1"/>
</dbReference>
<evidence type="ECO:0000259" key="3">
    <source>
        <dbReference type="PROSITE" id="PS51352"/>
    </source>
</evidence>
<dbReference type="PANTHER" id="PTHR42852">
    <property type="entry name" value="THIOL:DISULFIDE INTERCHANGE PROTEIN DSBE"/>
    <property type="match status" value="1"/>
</dbReference>
<dbReference type="InterPro" id="IPR017937">
    <property type="entry name" value="Thioredoxin_CS"/>
</dbReference>
<dbReference type="InterPro" id="IPR013766">
    <property type="entry name" value="Thioredoxin_domain"/>
</dbReference>
<dbReference type="CDD" id="cd02966">
    <property type="entry name" value="TlpA_like_family"/>
    <property type="match status" value="1"/>
</dbReference>
<dbReference type="EMBL" id="CP116341">
    <property type="protein sequence ID" value="WOV85048.1"/>
    <property type="molecule type" value="Genomic_DNA"/>
</dbReference>
<dbReference type="Proteomes" id="UP001303532">
    <property type="component" value="Chromosome"/>
</dbReference>
<feature type="transmembrane region" description="Helical" evidence="2">
    <location>
        <begin position="6"/>
        <end position="23"/>
    </location>
</feature>
<evidence type="ECO:0000313" key="4">
    <source>
        <dbReference type="EMBL" id="WOV85048.1"/>
    </source>
</evidence>
<dbReference type="PROSITE" id="PS51352">
    <property type="entry name" value="THIOREDOXIN_2"/>
    <property type="match status" value="1"/>
</dbReference>
<keyword evidence="2" id="KW-0472">Membrane</keyword>
<dbReference type="Pfam" id="PF00578">
    <property type="entry name" value="AhpC-TSA"/>
    <property type="match status" value="1"/>
</dbReference>
<protein>
    <submittedName>
        <fullName evidence="4">Redoxin domain-containing protein</fullName>
    </submittedName>
</protein>
<evidence type="ECO:0000256" key="2">
    <source>
        <dbReference type="SAM" id="Phobius"/>
    </source>
</evidence>
<dbReference type="Gene3D" id="3.40.30.10">
    <property type="entry name" value="Glutaredoxin"/>
    <property type="match status" value="1"/>
</dbReference>
<keyword evidence="5" id="KW-1185">Reference proteome</keyword>
<keyword evidence="1" id="KW-1015">Disulfide bond</keyword>
<dbReference type="RefSeq" id="WP_323692684.1">
    <property type="nucleotide sequence ID" value="NZ_CP116341.1"/>
</dbReference>
<evidence type="ECO:0000256" key="1">
    <source>
        <dbReference type="ARBA" id="ARBA00023157"/>
    </source>
</evidence>
<accession>A0ABZ0KZI9</accession>
<feature type="domain" description="Thioredoxin" evidence="3">
    <location>
        <begin position="50"/>
        <end position="192"/>
    </location>
</feature>
<reference evidence="4 5" key="1">
    <citation type="submission" date="2023-01" db="EMBL/GenBank/DDBJ databases">
        <title>Sporosarcina sp. nov., isolated from Korean tranditional fermented seafood 'Jeotgal'.</title>
        <authorList>
            <person name="Yang A.-I."/>
        </authorList>
    </citation>
    <scope>NUCLEOTIDE SEQUENCE [LARGE SCALE GENOMIC DNA]</scope>
    <source>
        <strain evidence="4 5">B2O-1</strain>
    </source>
</reference>
<proteinExistence type="predicted"/>
<dbReference type="InterPro" id="IPR000866">
    <property type="entry name" value="AhpC/TSA"/>
</dbReference>
<dbReference type="InterPro" id="IPR036249">
    <property type="entry name" value="Thioredoxin-like_sf"/>
</dbReference>
<dbReference type="PANTHER" id="PTHR42852:SF1">
    <property type="entry name" value="THIOREDOXIN-LIKE PROTEIN YNEN"/>
    <property type="match status" value="1"/>
</dbReference>
<dbReference type="SUPFAM" id="SSF52833">
    <property type="entry name" value="Thioredoxin-like"/>
    <property type="match status" value="1"/>
</dbReference>
<keyword evidence="2" id="KW-0812">Transmembrane</keyword>
<keyword evidence="2" id="KW-1133">Transmembrane helix</keyword>
<evidence type="ECO:0000313" key="5">
    <source>
        <dbReference type="Proteomes" id="UP001303532"/>
    </source>
</evidence>
<dbReference type="InterPro" id="IPR050553">
    <property type="entry name" value="Thioredoxin_ResA/DsbE_sf"/>
</dbReference>
<gene>
    <name evidence="4" type="ORF">PGH26_03725</name>
</gene>
<name>A0ABZ0KZI9_9BACL</name>